<evidence type="ECO:0000256" key="2">
    <source>
        <dbReference type="ARBA" id="ARBA00022771"/>
    </source>
</evidence>
<feature type="domain" description="FLYWCH-type" evidence="4">
    <location>
        <begin position="43"/>
        <end position="101"/>
    </location>
</feature>
<evidence type="ECO:0000259" key="5">
    <source>
        <dbReference type="Pfam" id="PF10551"/>
    </source>
</evidence>
<organism evidence="6 7">
    <name type="scientific">Aphis craccivora</name>
    <name type="common">Cowpea aphid</name>
    <dbReference type="NCBI Taxonomy" id="307492"/>
    <lineage>
        <taxon>Eukaryota</taxon>
        <taxon>Metazoa</taxon>
        <taxon>Ecdysozoa</taxon>
        <taxon>Arthropoda</taxon>
        <taxon>Hexapoda</taxon>
        <taxon>Insecta</taxon>
        <taxon>Pterygota</taxon>
        <taxon>Neoptera</taxon>
        <taxon>Paraneoptera</taxon>
        <taxon>Hemiptera</taxon>
        <taxon>Sternorrhyncha</taxon>
        <taxon>Aphidomorpha</taxon>
        <taxon>Aphidoidea</taxon>
        <taxon>Aphididae</taxon>
        <taxon>Aphidini</taxon>
        <taxon>Aphis</taxon>
        <taxon>Aphis</taxon>
    </lineage>
</organism>
<keyword evidence="1" id="KW-0479">Metal-binding</keyword>
<dbReference type="Proteomes" id="UP000478052">
    <property type="component" value="Unassembled WGS sequence"/>
</dbReference>
<keyword evidence="3" id="KW-0862">Zinc</keyword>
<evidence type="ECO:0000313" key="6">
    <source>
        <dbReference type="EMBL" id="KAF0771332.1"/>
    </source>
</evidence>
<evidence type="ECO:0000256" key="1">
    <source>
        <dbReference type="ARBA" id="ARBA00022723"/>
    </source>
</evidence>
<evidence type="ECO:0000313" key="7">
    <source>
        <dbReference type="Proteomes" id="UP000478052"/>
    </source>
</evidence>
<evidence type="ECO:0000256" key="3">
    <source>
        <dbReference type="ARBA" id="ARBA00022833"/>
    </source>
</evidence>
<comment type="caution">
    <text evidence="6">The sequence shown here is derived from an EMBL/GenBank/DDBJ whole genome shotgun (WGS) entry which is preliminary data.</text>
</comment>
<dbReference type="Gene3D" id="2.20.25.240">
    <property type="match status" value="1"/>
</dbReference>
<sequence>MSIVWRHLYSLPATPRPDKKSIHHNIIININSYLTMENQLKIIKSEKGKDLVLVNTCKYRHIRQRKDGKMKWRCIHKTCNASILTNSRRSILLETLGEHNHILDTVEKIQRQILRENCKRKANDTISAKPSSKIIKTELLKVDFEVPNNYIKSVRKTMNDLLRKDYPTFPLSLNNAITQLKEMQNEDRFKFKNENFIHVPENQNFICITTKTNINLLTQCDGIFIDGTFEYVPKYFLQLYTIHGFKNGFYIPLVYFFLPDKCEETYIQMWTFLKNICFEYLSTRLYIHTLHVDFDKAAHEAAKTMFPGITIIGSRFHLGQTWWRKIQEHNILRTSYLTDGNELGIWLKSFFGLPFLPLEKVEEGFLELMSTCPNESEGYIFSDYILESFIEPGCLFPPELWASEPSISPRTTNETESFHEMYNGQFHSAHPPTHVVVSILMEIQAETMIKINSIARNVHKEMRSSDLQRMQNVIRHFYNYKIHKNTIKYLTSIGLMYQEKKLY</sequence>
<feature type="domain" description="MULE transposase" evidence="5">
    <location>
        <begin position="223"/>
        <end position="319"/>
    </location>
</feature>
<evidence type="ECO:0000259" key="4">
    <source>
        <dbReference type="Pfam" id="PF04500"/>
    </source>
</evidence>
<reference evidence="6 7" key="1">
    <citation type="submission" date="2019-08" db="EMBL/GenBank/DDBJ databases">
        <title>Whole genome of Aphis craccivora.</title>
        <authorList>
            <person name="Voronova N.V."/>
            <person name="Shulinski R.S."/>
            <person name="Bandarenka Y.V."/>
            <person name="Zhorov D.G."/>
            <person name="Warner D."/>
        </authorList>
    </citation>
    <scope>NUCLEOTIDE SEQUENCE [LARGE SCALE GENOMIC DNA]</scope>
    <source>
        <strain evidence="6">180601</strain>
        <tissue evidence="6">Whole Body</tissue>
    </source>
</reference>
<proteinExistence type="predicted"/>
<protein>
    <submittedName>
        <fullName evidence="6">MULE domain-containing protein</fullName>
    </submittedName>
</protein>
<dbReference type="GO" id="GO:0008270">
    <property type="term" value="F:zinc ion binding"/>
    <property type="evidence" value="ECO:0007669"/>
    <property type="project" value="UniProtKB-KW"/>
</dbReference>
<dbReference type="OrthoDB" id="6579738at2759"/>
<dbReference type="EMBL" id="VUJU01000310">
    <property type="protein sequence ID" value="KAF0771332.1"/>
    <property type="molecule type" value="Genomic_DNA"/>
</dbReference>
<dbReference type="Pfam" id="PF10551">
    <property type="entry name" value="MULE"/>
    <property type="match status" value="1"/>
</dbReference>
<gene>
    <name evidence="6" type="ORF">FWK35_00006831</name>
</gene>
<accession>A0A6G0ZK10</accession>
<dbReference type="Pfam" id="PF04500">
    <property type="entry name" value="FLYWCH"/>
    <property type="match status" value="1"/>
</dbReference>
<keyword evidence="7" id="KW-1185">Reference proteome</keyword>
<dbReference type="InterPro" id="IPR007588">
    <property type="entry name" value="Znf_FLYWCH"/>
</dbReference>
<name>A0A6G0ZK10_APHCR</name>
<dbReference type="InterPro" id="IPR018289">
    <property type="entry name" value="MULE_transposase_dom"/>
</dbReference>
<dbReference type="AlphaFoldDB" id="A0A6G0ZK10"/>
<keyword evidence="2" id="KW-0863">Zinc-finger</keyword>